<name>A0A6A5ZY41_9PLEO</name>
<dbReference type="Proteomes" id="UP000799771">
    <property type="component" value="Unassembled WGS sequence"/>
</dbReference>
<feature type="region of interest" description="Disordered" evidence="1">
    <location>
        <begin position="1"/>
        <end position="49"/>
    </location>
</feature>
<dbReference type="RefSeq" id="XP_033518091.1">
    <property type="nucleotide sequence ID" value="XM_033673173.1"/>
</dbReference>
<feature type="compositionally biased region" description="Low complexity" evidence="1">
    <location>
        <begin position="19"/>
        <end position="29"/>
    </location>
</feature>
<evidence type="ECO:0000256" key="1">
    <source>
        <dbReference type="SAM" id="MobiDB-lite"/>
    </source>
</evidence>
<organism evidence="2 3">
    <name type="scientific">Dothidotthia symphoricarpi CBS 119687</name>
    <dbReference type="NCBI Taxonomy" id="1392245"/>
    <lineage>
        <taxon>Eukaryota</taxon>
        <taxon>Fungi</taxon>
        <taxon>Dikarya</taxon>
        <taxon>Ascomycota</taxon>
        <taxon>Pezizomycotina</taxon>
        <taxon>Dothideomycetes</taxon>
        <taxon>Pleosporomycetidae</taxon>
        <taxon>Pleosporales</taxon>
        <taxon>Dothidotthiaceae</taxon>
        <taxon>Dothidotthia</taxon>
    </lineage>
</organism>
<feature type="compositionally biased region" description="Low complexity" evidence="1">
    <location>
        <begin position="131"/>
        <end position="196"/>
    </location>
</feature>
<dbReference type="InterPro" id="IPR024530">
    <property type="entry name" value="QSregVF_b"/>
</dbReference>
<feature type="compositionally biased region" description="Low complexity" evidence="1">
    <location>
        <begin position="280"/>
        <end position="299"/>
    </location>
</feature>
<reference evidence="2" key="1">
    <citation type="journal article" date="2020" name="Stud. Mycol.">
        <title>101 Dothideomycetes genomes: a test case for predicting lifestyles and emergence of pathogens.</title>
        <authorList>
            <person name="Haridas S."/>
            <person name="Albert R."/>
            <person name="Binder M."/>
            <person name="Bloem J."/>
            <person name="Labutti K."/>
            <person name="Salamov A."/>
            <person name="Andreopoulos B."/>
            <person name="Baker S."/>
            <person name="Barry K."/>
            <person name="Bills G."/>
            <person name="Bluhm B."/>
            <person name="Cannon C."/>
            <person name="Castanera R."/>
            <person name="Culley D."/>
            <person name="Daum C."/>
            <person name="Ezra D."/>
            <person name="Gonzalez J."/>
            <person name="Henrissat B."/>
            <person name="Kuo A."/>
            <person name="Liang C."/>
            <person name="Lipzen A."/>
            <person name="Lutzoni F."/>
            <person name="Magnuson J."/>
            <person name="Mondo S."/>
            <person name="Nolan M."/>
            <person name="Ohm R."/>
            <person name="Pangilinan J."/>
            <person name="Park H.-J."/>
            <person name="Ramirez L."/>
            <person name="Alfaro M."/>
            <person name="Sun H."/>
            <person name="Tritt A."/>
            <person name="Yoshinaga Y."/>
            <person name="Zwiers L.-H."/>
            <person name="Turgeon B."/>
            <person name="Goodwin S."/>
            <person name="Spatafora J."/>
            <person name="Crous P."/>
            <person name="Grigoriev I."/>
        </authorList>
    </citation>
    <scope>NUCLEOTIDE SEQUENCE</scope>
    <source>
        <strain evidence="2">CBS 119687</strain>
    </source>
</reference>
<gene>
    <name evidence="2" type="ORF">P153DRAFT_435768</name>
</gene>
<feature type="compositionally biased region" description="Basic and acidic residues" evidence="1">
    <location>
        <begin position="380"/>
        <end position="390"/>
    </location>
</feature>
<sequence>MSLSTPPRPPTTPSPSPSPIRSRPSSTPSFRDAVRAARNQPMPTGKYKGTCLKDVPYQYMTWLQTNRARLARFPQLQGALEVVARQAVLGMRTPTPATGMRTPPTTGRAGRYIGKTRDGASDASYTPSRQSGASSTESSSASGQSSSASGVTSSSAGTTGSGDSVASEPSSSGGPSSLAGSNIDVHIPSVPSSSIPPSSPDLYANPTPPPREHSPHTHHYTPPAEDFFTPAPHLDHVDDDDDIQRQLRAEQYSSSPEAGRGRVTLRVAMDSVRVSPTRLVPPSSKVSPSSSHASILSTSHGPRAASGASASNKTALVSNAGLSFDVARSSDKLVANHTNGTDENTRLPDAPRPQNALHTPSASPPSLRNTAQTPLPSTERPNDIHEEHHPTSSRRKKRRNPSYSSSSSDDDEVPSRNQNHKRRRTHSPVYEPKLNLQQLFWQMSQEQDTKLRSACNDSKMYMQGPLLENIRKQVATDLSSVVDNLRQDQSQLHAHISGAARQLENALLKEVRTGITQNAARFAEVERRIGEVTRSGGELAKSAHDVVVKVVDSVGNNPNNTLQRATSLGDSRLDGVEKRQDVSLEMPKATTDPLVVSTHVASLLADSLKYAAQQNNASAILASLQKIQYRQELRRKSSELLRLQSRVYGCAGSTPSFAQVLASVSSHMPTNRASNVIDEPTTDDNEFENTKHTDHLIRLVEQQRRAHEVMALAKHYRFDGTTRRHSLPKGTGHDGSPNHPTFTSILADVSMQHRILASQKAVHDVLKYAEQQAVASKLLTSIHRSQCQAEIRQLHIMTNINDIPPTVPTFTSIFDSLTPRHGSLASRACQNALHSSMLAEQCGVVGRLLGAVQQVRCAAEPRPQIAMSTSHQPMPNFGCILGKVGDEYSRARQTINSTRLAEQAQQAYSIMMTAHRYCHVRNCPSQPVPIATSPFPTFATVLKDFTRTVPKYAKLADVADRAAMQLTNANRLSTQHRDATYVLVAAQRCMDKPHFRTHDVHLPATLPPIPTFAATLERTTLTNGTARAVLEHKTLVNATAQVSAHLTNTTRLSAQLQSATHTLAMVQKFQFRAEKPSIPTNTTMPDPDVHPILSAIPGTKLNLAVWSLHDQSTIFDRDRRIQTLETAALRLQDAGLLARREGRRLRGVVGELQDAGVVGAMRSLEL</sequence>
<accession>A0A6A5ZY41</accession>
<keyword evidence="3" id="KW-1185">Reference proteome</keyword>
<protein>
    <submittedName>
        <fullName evidence="2">Uncharacterized protein</fullName>
    </submittedName>
</protein>
<feature type="compositionally biased region" description="Pro residues" evidence="1">
    <location>
        <begin position="1"/>
        <end position="18"/>
    </location>
</feature>
<dbReference type="EMBL" id="ML977523">
    <property type="protein sequence ID" value="KAF2123697.1"/>
    <property type="molecule type" value="Genomic_DNA"/>
</dbReference>
<evidence type="ECO:0000313" key="3">
    <source>
        <dbReference type="Proteomes" id="UP000799771"/>
    </source>
</evidence>
<feature type="region of interest" description="Disordered" evidence="1">
    <location>
        <begin position="335"/>
        <end position="431"/>
    </location>
</feature>
<feature type="compositionally biased region" description="Basic residues" evidence="1">
    <location>
        <begin position="391"/>
        <end position="400"/>
    </location>
</feature>
<dbReference type="GeneID" id="54413605"/>
<proteinExistence type="predicted"/>
<evidence type="ECO:0000313" key="2">
    <source>
        <dbReference type="EMBL" id="KAF2123697.1"/>
    </source>
</evidence>
<dbReference type="Pfam" id="PF12843">
    <property type="entry name" value="QSregVF_b"/>
    <property type="match status" value="1"/>
</dbReference>
<feature type="compositionally biased region" description="Polar residues" evidence="1">
    <location>
        <begin position="356"/>
        <end position="376"/>
    </location>
</feature>
<feature type="region of interest" description="Disordered" evidence="1">
    <location>
        <begin position="93"/>
        <end position="310"/>
    </location>
</feature>
<dbReference type="AlphaFoldDB" id="A0A6A5ZY41"/>